<feature type="region of interest" description="Disordered" evidence="1">
    <location>
        <begin position="94"/>
        <end position="212"/>
    </location>
</feature>
<sequence length="212" mass="22614">MSLYNGPPRPGARGGRDQFNWEQVKTDKDRDYWLGHSVMAPTGRWQKGKDLFWYTKGPQGQQGADALAAERAAIKAQEQAAIEEALGLRPQSLRAAQGMSQQELEDAMKQQQQQQQQGEAGGSGAGDSGHGHGLGFHHGSGAPAATDGQDRETLPGLAPAARFPPPPPLPGGPRGGDAGLMTAEQLAEMERKERRSEKKAGKVRDIRGGDGC</sequence>
<evidence type="ECO:0000256" key="1">
    <source>
        <dbReference type="SAM" id="MobiDB-lite"/>
    </source>
</evidence>
<evidence type="ECO:0000313" key="4">
    <source>
        <dbReference type="Proteomes" id="UP000054498"/>
    </source>
</evidence>
<feature type="compositionally biased region" description="Basic and acidic residues" evidence="1">
    <location>
        <begin position="188"/>
        <end position="212"/>
    </location>
</feature>
<dbReference type="RefSeq" id="XP_013901838.1">
    <property type="nucleotide sequence ID" value="XM_014046384.1"/>
</dbReference>
<feature type="compositionally biased region" description="Pro residues" evidence="1">
    <location>
        <begin position="162"/>
        <end position="171"/>
    </location>
</feature>
<dbReference type="Pfam" id="PF10159">
    <property type="entry name" value="MMtag"/>
    <property type="match status" value="1"/>
</dbReference>
<feature type="region of interest" description="Disordered" evidence="1">
    <location>
        <begin position="1"/>
        <end position="23"/>
    </location>
</feature>
<dbReference type="KEGG" id="mng:MNEG_5141"/>
<dbReference type="InterPro" id="IPR039207">
    <property type="entry name" value="MMTAG2-like"/>
</dbReference>
<dbReference type="PANTHER" id="PTHR14580:SF0">
    <property type="entry name" value="MULTIPLE MYELOMA TUMOR-ASSOCIATED PROTEIN 2"/>
    <property type="match status" value="1"/>
</dbReference>
<dbReference type="OrthoDB" id="5390672at2759"/>
<proteinExistence type="predicted"/>
<protein>
    <submittedName>
        <fullName evidence="3">Multiple myeloma tumor-associated protein 2</fullName>
    </submittedName>
</protein>
<name>A0A0D2L7I9_9CHLO</name>
<keyword evidence="4" id="KW-1185">Reference proteome</keyword>
<dbReference type="Proteomes" id="UP000054498">
    <property type="component" value="Unassembled WGS sequence"/>
</dbReference>
<accession>A0A0D2L7I9</accession>
<dbReference type="EMBL" id="KK100971">
    <property type="protein sequence ID" value="KIZ02819.1"/>
    <property type="molecule type" value="Genomic_DNA"/>
</dbReference>
<feature type="domain" description="Multiple myeloma tumor-associated protein 2-like N-terminal" evidence="2">
    <location>
        <begin position="11"/>
        <end position="87"/>
    </location>
</feature>
<dbReference type="InterPro" id="IPR019315">
    <property type="entry name" value="MMTA2_N"/>
</dbReference>
<gene>
    <name evidence="3" type="ORF">MNEG_5141</name>
</gene>
<dbReference type="AlphaFoldDB" id="A0A0D2L7I9"/>
<organism evidence="3 4">
    <name type="scientific">Monoraphidium neglectum</name>
    <dbReference type="NCBI Taxonomy" id="145388"/>
    <lineage>
        <taxon>Eukaryota</taxon>
        <taxon>Viridiplantae</taxon>
        <taxon>Chlorophyta</taxon>
        <taxon>core chlorophytes</taxon>
        <taxon>Chlorophyceae</taxon>
        <taxon>CS clade</taxon>
        <taxon>Sphaeropleales</taxon>
        <taxon>Selenastraceae</taxon>
        <taxon>Monoraphidium</taxon>
    </lineage>
</organism>
<dbReference type="GeneID" id="25738018"/>
<dbReference type="PANTHER" id="PTHR14580">
    <property type="entry name" value="MULTIPLE MYELOMA TUMOR-ASSOCIATED PROTEIN 2 FAMILY MEMBER"/>
    <property type="match status" value="1"/>
</dbReference>
<reference evidence="3 4" key="1">
    <citation type="journal article" date="2013" name="BMC Genomics">
        <title>Reconstruction of the lipid metabolism for the microalga Monoraphidium neglectum from its genome sequence reveals characteristics suitable for biofuel production.</title>
        <authorList>
            <person name="Bogen C."/>
            <person name="Al-Dilaimi A."/>
            <person name="Albersmeier A."/>
            <person name="Wichmann J."/>
            <person name="Grundmann M."/>
            <person name="Rupp O."/>
            <person name="Lauersen K.J."/>
            <person name="Blifernez-Klassen O."/>
            <person name="Kalinowski J."/>
            <person name="Goesmann A."/>
            <person name="Mussgnug J.H."/>
            <person name="Kruse O."/>
        </authorList>
    </citation>
    <scope>NUCLEOTIDE SEQUENCE [LARGE SCALE GENOMIC DNA]</scope>
    <source>
        <strain evidence="3 4">SAG 48.87</strain>
    </source>
</reference>
<evidence type="ECO:0000313" key="3">
    <source>
        <dbReference type="EMBL" id="KIZ02819.1"/>
    </source>
</evidence>
<evidence type="ECO:0000259" key="2">
    <source>
        <dbReference type="Pfam" id="PF10159"/>
    </source>
</evidence>
<feature type="compositionally biased region" description="Gly residues" evidence="1">
    <location>
        <begin position="119"/>
        <end position="138"/>
    </location>
</feature>